<dbReference type="RefSeq" id="WP_284348488.1">
    <property type="nucleotide sequence ID" value="NZ_BRXS01000001.1"/>
</dbReference>
<gene>
    <name evidence="1" type="ORF">rosag_05550</name>
</gene>
<keyword evidence="2" id="KW-1185">Reference proteome</keyword>
<evidence type="ECO:0000313" key="2">
    <source>
        <dbReference type="Proteomes" id="UP001161325"/>
    </source>
</evidence>
<protein>
    <submittedName>
        <fullName evidence="1">Uncharacterized protein</fullName>
    </submittedName>
</protein>
<reference evidence="1" key="1">
    <citation type="submission" date="2022-08" db="EMBL/GenBank/DDBJ databases">
        <title>Draft genome sequencing of Roseisolibacter agri AW1220.</title>
        <authorList>
            <person name="Tobiishi Y."/>
            <person name="Tonouchi A."/>
        </authorList>
    </citation>
    <scope>NUCLEOTIDE SEQUENCE</scope>
    <source>
        <strain evidence="1">AW1220</strain>
    </source>
</reference>
<comment type="caution">
    <text evidence="1">The sequence shown here is derived from an EMBL/GenBank/DDBJ whole genome shotgun (WGS) entry which is preliminary data.</text>
</comment>
<evidence type="ECO:0000313" key="1">
    <source>
        <dbReference type="EMBL" id="GLC24042.1"/>
    </source>
</evidence>
<dbReference type="Proteomes" id="UP001161325">
    <property type="component" value="Unassembled WGS sequence"/>
</dbReference>
<proteinExistence type="predicted"/>
<sequence length="259" mass="26359">MTTTGRPAGAIARDGMGGRIRVVRTLAGWVAALALVSAPGALPAQQPAQQPAPPAAARGSTPAWLRARLDGRLDSASRVVVERVIDSVHASGLPAEPLVDKALEGASKRAPREAILRALRTLAADLAVARASLGPQSLAGELTAGAVALRGGIDDEALRRLRRERQGQPLVVALGVLTDLVARGVPASDASRAVLDLTRAGVADEQLVAFRRDVERDIGIGAPPAAAATLRASSLALNLGRDGAASGAASRTPAGRAKP</sequence>
<accession>A0AA37V1N0</accession>
<dbReference type="EMBL" id="BRXS01000001">
    <property type="protein sequence ID" value="GLC24042.1"/>
    <property type="molecule type" value="Genomic_DNA"/>
</dbReference>
<dbReference type="AlphaFoldDB" id="A0AA37V1N0"/>
<organism evidence="1 2">
    <name type="scientific">Roseisolibacter agri</name>
    <dbReference type="NCBI Taxonomy" id="2014610"/>
    <lineage>
        <taxon>Bacteria</taxon>
        <taxon>Pseudomonadati</taxon>
        <taxon>Gemmatimonadota</taxon>
        <taxon>Gemmatimonadia</taxon>
        <taxon>Gemmatimonadales</taxon>
        <taxon>Gemmatimonadaceae</taxon>
        <taxon>Roseisolibacter</taxon>
    </lineage>
</organism>
<name>A0AA37V1N0_9BACT</name>